<evidence type="ECO:0000313" key="8">
    <source>
        <dbReference type="Proteomes" id="UP000290289"/>
    </source>
</evidence>
<dbReference type="GO" id="GO:0005737">
    <property type="term" value="C:cytoplasm"/>
    <property type="evidence" value="ECO:0007669"/>
    <property type="project" value="UniProtKB-SubCell"/>
</dbReference>
<keyword evidence="3 5" id="KW-0689">Ribosomal protein</keyword>
<dbReference type="Proteomes" id="UP000290289">
    <property type="component" value="Chromosome 5"/>
</dbReference>
<reference evidence="7 8" key="1">
    <citation type="submission" date="2018-10" db="EMBL/GenBank/DDBJ databases">
        <title>A high-quality apple genome assembly.</title>
        <authorList>
            <person name="Hu J."/>
        </authorList>
    </citation>
    <scope>NUCLEOTIDE SEQUENCE [LARGE SCALE GENOMIC DNA]</scope>
    <source>
        <strain evidence="8">cv. HFTH1</strain>
        <tissue evidence="7">Young leaf</tissue>
    </source>
</reference>
<dbReference type="InterPro" id="IPR042099">
    <property type="entry name" value="ANL_N_sf"/>
</dbReference>
<dbReference type="PANTHER" id="PTHR43201">
    <property type="entry name" value="ACYL-COA SYNTHETASE"/>
    <property type="match status" value="1"/>
</dbReference>
<dbReference type="GO" id="GO:0006412">
    <property type="term" value="P:translation"/>
    <property type="evidence" value="ECO:0007669"/>
    <property type="project" value="InterPro"/>
</dbReference>
<dbReference type="PANTHER" id="PTHR43201:SF32">
    <property type="entry name" value="2-SUCCINYLBENZOATE--COA LIGASE, CHLOROPLASTIC_PEROXISOMAL"/>
    <property type="match status" value="1"/>
</dbReference>
<protein>
    <recommendedName>
        <fullName evidence="6">AMP-dependent synthetase/ligase domain-containing protein</fullName>
    </recommendedName>
</protein>
<dbReference type="GO" id="GO:1990904">
    <property type="term" value="C:ribonucleoprotein complex"/>
    <property type="evidence" value="ECO:0007669"/>
    <property type="project" value="UniProtKB-KW"/>
</dbReference>
<dbReference type="EMBL" id="RDQH01000331">
    <property type="protein sequence ID" value="RXH98884.1"/>
    <property type="molecule type" value="Genomic_DNA"/>
</dbReference>
<dbReference type="GO" id="GO:0005840">
    <property type="term" value="C:ribosome"/>
    <property type="evidence" value="ECO:0007669"/>
    <property type="project" value="UniProtKB-KW"/>
</dbReference>
<feature type="domain" description="AMP-dependent synthetase/ligase" evidence="6">
    <location>
        <begin position="18"/>
        <end position="102"/>
    </location>
</feature>
<evidence type="ECO:0000259" key="6">
    <source>
        <dbReference type="Pfam" id="PF00501"/>
    </source>
</evidence>
<dbReference type="Pfam" id="PF01781">
    <property type="entry name" value="Ribosomal_L38e"/>
    <property type="match status" value="1"/>
</dbReference>
<dbReference type="AlphaFoldDB" id="A0A498JYL2"/>
<comment type="caution">
    <text evidence="7">The sequence shown here is derived from an EMBL/GenBank/DDBJ whole genome shotgun (WGS) entry which is preliminary data.</text>
</comment>
<gene>
    <name evidence="7" type="ORF">DVH24_011209</name>
</gene>
<sequence>MPDPPISTLRRNSAVTITGNRQKTGEEFVGGVIYLAQGLLQLGLCSGDVISIAAFNSELYSEWLLAIADVGAIAAPLNYRWSYEEALLAMEVVRPAMLVTDDSCIPWYSKLQLRDVCTFSEVACFVGFAFLGCRTSGRPKGVNLSHSAFIIQSPSKIAIVGYGEDYVYLHAAPLCHIGGLSSALAMLMVGACHVLMPKFEAKSALESIELHSVTSLITVPAMMANLVSRFSAHMSLELLFFEVHVPKSVGEKETWKGIDSVKKVLNGGGGLSIELTKAAIKLFPKAKLLSAYGMTETCSSLTFMTLYEPTADTAGQPLRMVQQGRGVYVGKPSPHVELKISVDGSSRVGRILTRGQHVMLGYWHGSPPNASVSGDKEWFDAGDIGSTDDSGNVWLIGRANGRIKSGGENIYPEEIREFQSGAHPVTTRGGATVGSMGLHDPLEAMEITLEVPWSCWCDPLELLVRPLGAAHHVFDEMSKRRKRLRLQVEEEGRARAREEKDFGCRFCVEFCCVHLVTVAKPGFLGGGGANLKKCKAHFSMVTIGERLMTCTLWSNTSLGRNVHPGQFLDTVKDKDFLLTARRKDARNVKIKRTKDAIKFKVRCSKYLYTLCRQVEAISSSMFERSGPLNKDFGVAGRAILPRPDEMTICMPFLGHRRCCLRNSGCSSNRDGCCLCSNKRRLSVAEYKHQTLGLKTKPHISSEILCQYCKQKNLTGFKIPKIFILWKKPFPATTTGKIRRDQVREEAVFHLQQLNSNL</sequence>
<organism evidence="7 8">
    <name type="scientific">Malus domestica</name>
    <name type="common">Apple</name>
    <name type="synonym">Pyrus malus</name>
    <dbReference type="NCBI Taxonomy" id="3750"/>
    <lineage>
        <taxon>Eukaryota</taxon>
        <taxon>Viridiplantae</taxon>
        <taxon>Streptophyta</taxon>
        <taxon>Embryophyta</taxon>
        <taxon>Tracheophyta</taxon>
        <taxon>Spermatophyta</taxon>
        <taxon>Magnoliopsida</taxon>
        <taxon>eudicotyledons</taxon>
        <taxon>Gunneridae</taxon>
        <taxon>Pentapetalae</taxon>
        <taxon>rosids</taxon>
        <taxon>fabids</taxon>
        <taxon>Rosales</taxon>
        <taxon>Rosaceae</taxon>
        <taxon>Amygdaloideae</taxon>
        <taxon>Maleae</taxon>
        <taxon>Malus</taxon>
    </lineage>
</organism>
<evidence type="ECO:0000256" key="4">
    <source>
        <dbReference type="ARBA" id="ARBA00023274"/>
    </source>
</evidence>
<accession>A0A498JYL2</accession>
<comment type="similarity">
    <text evidence="2 5">Belongs to the eukaryotic ribosomal protein eL38 family.</text>
</comment>
<evidence type="ECO:0000256" key="1">
    <source>
        <dbReference type="ARBA" id="ARBA00004496"/>
    </source>
</evidence>
<dbReference type="SUPFAM" id="SSF56801">
    <property type="entry name" value="Acetyl-CoA synthetase-like"/>
    <property type="match status" value="1"/>
</dbReference>
<feature type="domain" description="AMP-dependent synthetase/ligase" evidence="6">
    <location>
        <begin position="135"/>
        <end position="363"/>
    </location>
</feature>
<keyword evidence="4 5" id="KW-0687">Ribonucleoprotein</keyword>
<dbReference type="STRING" id="3750.A0A498JYL2"/>
<dbReference type="GO" id="GO:0006631">
    <property type="term" value="P:fatty acid metabolic process"/>
    <property type="evidence" value="ECO:0007669"/>
    <property type="project" value="TreeGrafter"/>
</dbReference>
<proteinExistence type="inferred from homology"/>
<name>A0A498JYL2_MALDO</name>
<dbReference type="InterPro" id="IPR038464">
    <property type="entry name" value="Ribosomal_eL38_sf"/>
</dbReference>
<dbReference type="InterPro" id="IPR002675">
    <property type="entry name" value="Ribosomal_eL38"/>
</dbReference>
<dbReference type="Gene3D" id="3.40.50.12780">
    <property type="entry name" value="N-terminal domain of ligase-like"/>
    <property type="match status" value="1"/>
</dbReference>
<dbReference type="Pfam" id="PF00501">
    <property type="entry name" value="AMP-binding"/>
    <property type="match status" value="2"/>
</dbReference>
<evidence type="ECO:0000256" key="3">
    <source>
        <dbReference type="ARBA" id="ARBA00022980"/>
    </source>
</evidence>
<dbReference type="CDD" id="cd04433">
    <property type="entry name" value="AFD_class_I"/>
    <property type="match status" value="1"/>
</dbReference>
<evidence type="ECO:0000313" key="7">
    <source>
        <dbReference type="EMBL" id="RXH98884.1"/>
    </source>
</evidence>
<dbReference type="InterPro" id="IPR000873">
    <property type="entry name" value="AMP-dep_synth/lig_dom"/>
</dbReference>
<dbReference type="GO" id="GO:0031956">
    <property type="term" value="F:medium-chain fatty acid-CoA ligase activity"/>
    <property type="evidence" value="ECO:0007669"/>
    <property type="project" value="TreeGrafter"/>
</dbReference>
<evidence type="ECO:0000256" key="2">
    <source>
        <dbReference type="ARBA" id="ARBA00007803"/>
    </source>
</evidence>
<dbReference type="GO" id="GO:0003735">
    <property type="term" value="F:structural constituent of ribosome"/>
    <property type="evidence" value="ECO:0007669"/>
    <property type="project" value="InterPro"/>
</dbReference>
<comment type="subcellular location">
    <subcellularLocation>
        <location evidence="1">Cytoplasm</location>
    </subcellularLocation>
</comment>
<keyword evidence="8" id="KW-1185">Reference proteome</keyword>
<dbReference type="Gene3D" id="3.30.720.90">
    <property type="match status" value="1"/>
</dbReference>
<evidence type="ECO:0000256" key="5">
    <source>
        <dbReference type="RuleBase" id="RU003445"/>
    </source>
</evidence>